<protein>
    <submittedName>
        <fullName evidence="2">Uncharacterized protein</fullName>
    </submittedName>
</protein>
<dbReference type="Proteomes" id="UP000091820">
    <property type="component" value="Unassembled WGS sequence"/>
</dbReference>
<dbReference type="AlphaFoldDB" id="A0A1A9X2Y0"/>
<reference evidence="3" key="1">
    <citation type="submission" date="2014-03" db="EMBL/GenBank/DDBJ databases">
        <authorList>
            <person name="Aksoy S."/>
            <person name="Warren W."/>
            <person name="Wilson R.K."/>
        </authorList>
    </citation>
    <scope>NUCLEOTIDE SEQUENCE [LARGE SCALE GENOMIC DNA]</scope>
    <source>
        <strain evidence="3">IAEA</strain>
    </source>
</reference>
<name>A0A1A9X2Y0_9MUSC</name>
<dbReference type="VEuPathDB" id="VectorBase:GBRI042385"/>
<keyword evidence="1" id="KW-0812">Transmembrane</keyword>
<organism evidence="2 3">
    <name type="scientific">Glossina brevipalpis</name>
    <dbReference type="NCBI Taxonomy" id="37001"/>
    <lineage>
        <taxon>Eukaryota</taxon>
        <taxon>Metazoa</taxon>
        <taxon>Ecdysozoa</taxon>
        <taxon>Arthropoda</taxon>
        <taxon>Hexapoda</taxon>
        <taxon>Insecta</taxon>
        <taxon>Pterygota</taxon>
        <taxon>Neoptera</taxon>
        <taxon>Endopterygota</taxon>
        <taxon>Diptera</taxon>
        <taxon>Brachycera</taxon>
        <taxon>Muscomorpha</taxon>
        <taxon>Hippoboscoidea</taxon>
        <taxon>Glossinidae</taxon>
        <taxon>Glossina</taxon>
    </lineage>
</organism>
<feature type="transmembrane region" description="Helical" evidence="1">
    <location>
        <begin position="38"/>
        <end position="64"/>
    </location>
</feature>
<accession>A0A1A9X2Y0</accession>
<sequence>MRFYSEAYTSRKASEEEITANRKSKSTERKTEKINESILLGFYIVYFYALQLTVGMICVFYTILNKLPSYESTTKASNFASFSESHSFLLFTPLPAIRLSSSILAPNSMSEIFLQKRFQKKVETYFFKLKGFVFKYYEETKLSFLKQTMAQISIH</sequence>
<keyword evidence="1" id="KW-0472">Membrane</keyword>
<evidence type="ECO:0000313" key="2">
    <source>
        <dbReference type="EnsemblMetazoa" id="GBRI042385-PA"/>
    </source>
</evidence>
<evidence type="ECO:0000256" key="1">
    <source>
        <dbReference type="SAM" id="Phobius"/>
    </source>
</evidence>
<evidence type="ECO:0000313" key="3">
    <source>
        <dbReference type="Proteomes" id="UP000091820"/>
    </source>
</evidence>
<keyword evidence="3" id="KW-1185">Reference proteome</keyword>
<keyword evidence="1" id="KW-1133">Transmembrane helix</keyword>
<reference evidence="2" key="2">
    <citation type="submission" date="2020-05" db="UniProtKB">
        <authorList>
            <consortium name="EnsemblMetazoa"/>
        </authorList>
    </citation>
    <scope>IDENTIFICATION</scope>
    <source>
        <strain evidence="2">IAEA</strain>
    </source>
</reference>
<proteinExistence type="predicted"/>
<dbReference type="EnsemblMetazoa" id="GBRI042385-RA">
    <property type="protein sequence ID" value="GBRI042385-PA"/>
    <property type="gene ID" value="GBRI042385"/>
</dbReference>